<evidence type="ECO:0000259" key="9">
    <source>
        <dbReference type="PROSITE" id="PS50262"/>
    </source>
</evidence>
<evidence type="ECO:0000256" key="4">
    <source>
        <dbReference type="ARBA" id="ARBA00023040"/>
    </source>
</evidence>
<evidence type="ECO:0000313" key="10">
    <source>
        <dbReference type="EMBL" id="CAC5390871.1"/>
    </source>
</evidence>
<feature type="transmembrane region" description="Helical" evidence="8">
    <location>
        <begin position="167"/>
        <end position="194"/>
    </location>
</feature>
<dbReference type="OrthoDB" id="10053194at2759"/>
<keyword evidence="3 8" id="KW-1133">Transmembrane helix</keyword>
<feature type="transmembrane region" description="Helical" evidence="8">
    <location>
        <begin position="214"/>
        <end position="236"/>
    </location>
</feature>
<keyword evidence="11" id="KW-1185">Reference proteome</keyword>
<keyword evidence="6" id="KW-0675">Receptor</keyword>
<keyword evidence="5 8" id="KW-0472">Membrane</keyword>
<organism evidence="10 11">
    <name type="scientific">Mytilus coruscus</name>
    <name type="common">Sea mussel</name>
    <dbReference type="NCBI Taxonomy" id="42192"/>
    <lineage>
        <taxon>Eukaryota</taxon>
        <taxon>Metazoa</taxon>
        <taxon>Spiralia</taxon>
        <taxon>Lophotrochozoa</taxon>
        <taxon>Mollusca</taxon>
        <taxon>Bivalvia</taxon>
        <taxon>Autobranchia</taxon>
        <taxon>Pteriomorphia</taxon>
        <taxon>Mytilida</taxon>
        <taxon>Mytiloidea</taxon>
        <taxon>Mytilidae</taxon>
        <taxon>Mytilinae</taxon>
        <taxon>Mytilus</taxon>
    </lineage>
</organism>
<dbReference type="Gene3D" id="1.20.1070.10">
    <property type="entry name" value="Rhodopsin 7-helix transmembrane proteins"/>
    <property type="match status" value="1"/>
</dbReference>
<dbReference type="InterPro" id="IPR017452">
    <property type="entry name" value="GPCR_Rhodpsn_7TM"/>
</dbReference>
<comment type="subcellular location">
    <subcellularLocation>
        <location evidence="1">Membrane</location>
        <topology evidence="1">Multi-pass membrane protein</topology>
    </subcellularLocation>
</comment>
<dbReference type="AlphaFoldDB" id="A0A6J8C625"/>
<feature type="transmembrane region" description="Helical" evidence="8">
    <location>
        <begin position="304"/>
        <end position="328"/>
    </location>
</feature>
<evidence type="ECO:0000256" key="3">
    <source>
        <dbReference type="ARBA" id="ARBA00022989"/>
    </source>
</evidence>
<feature type="transmembrane region" description="Helical" evidence="8">
    <location>
        <begin position="44"/>
        <end position="71"/>
    </location>
</feature>
<sequence length="372" mass="43093">MDGIYLDDLYWDLPNGSNVSYNLSDLQFLYQNELGMVDHHKVPYTFVIVMIIIYVLTFAVAFLGNIGFCYVLRYSVKRKSTTISNFFMTSIAIGDIVMIICSVPFTKISIILIGSWPFGSFACSMIQYIQWILVLQKSFNMTAITLDRHLIVARPLKRRLSKRKAQLIVLFTYIFAGIIALPSAATSSVVFVMFNGNSIGICTEIWSSTFRRKLYTYSLMFLHFYLPLIFMTISNVHIAYTLLTRKTPGEADLKRDKKIASSKRKSVKILVSMVTTFAVSWLPMEILTVIGEENPYFLKTTSVYMSWCVFQWFTFANCLANPLLYFWVNKQYRNGFKHLFKRSIRRLSRSEISSFQRRKSETSKTRYSVVHL</sequence>
<dbReference type="EMBL" id="CACVKT020004646">
    <property type="protein sequence ID" value="CAC5390871.1"/>
    <property type="molecule type" value="Genomic_DNA"/>
</dbReference>
<feature type="domain" description="G-protein coupled receptors family 1 profile" evidence="9">
    <location>
        <begin position="64"/>
        <end position="325"/>
    </location>
</feature>
<dbReference type="PROSITE" id="PS50262">
    <property type="entry name" value="G_PROTEIN_RECEP_F1_2"/>
    <property type="match status" value="1"/>
</dbReference>
<dbReference type="PANTHER" id="PTHR24235">
    <property type="entry name" value="NEUROPEPTIDE Y RECEPTOR"/>
    <property type="match status" value="1"/>
</dbReference>
<name>A0A6J8C625_MYTCO</name>
<dbReference type="GO" id="GO:0016020">
    <property type="term" value="C:membrane"/>
    <property type="evidence" value="ECO:0007669"/>
    <property type="project" value="UniProtKB-SubCell"/>
</dbReference>
<keyword evidence="7" id="KW-0807">Transducer</keyword>
<dbReference type="SUPFAM" id="SSF81321">
    <property type="entry name" value="Family A G protein-coupled receptor-like"/>
    <property type="match status" value="1"/>
</dbReference>
<evidence type="ECO:0000256" key="2">
    <source>
        <dbReference type="ARBA" id="ARBA00022692"/>
    </source>
</evidence>
<evidence type="ECO:0000313" key="11">
    <source>
        <dbReference type="Proteomes" id="UP000507470"/>
    </source>
</evidence>
<evidence type="ECO:0000256" key="8">
    <source>
        <dbReference type="SAM" id="Phobius"/>
    </source>
</evidence>
<keyword evidence="4" id="KW-0297">G-protein coupled receptor</keyword>
<dbReference type="PANTHER" id="PTHR24235:SF29">
    <property type="entry name" value="GH23382P"/>
    <property type="match status" value="1"/>
</dbReference>
<evidence type="ECO:0000256" key="6">
    <source>
        <dbReference type="ARBA" id="ARBA00023170"/>
    </source>
</evidence>
<feature type="transmembrane region" description="Helical" evidence="8">
    <location>
        <begin position="111"/>
        <end position="134"/>
    </location>
</feature>
<dbReference type="GO" id="GO:0004930">
    <property type="term" value="F:G protein-coupled receptor activity"/>
    <property type="evidence" value="ECO:0007669"/>
    <property type="project" value="UniProtKB-KW"/>
</dbReference>
<proteinExistence type="predicted"/>
<dbReference type="PRINTS" id="PR00237">
    <property type="entry name" value="GPCRRHODOPSN"/>
</dbReference>
<gene>
    <name evidence="10" type="ORF">MCOR_25939</name>
</gene>
<dbReference type="Pfam" id="PF00001">
    <property type="entry name" value="7tm_1"/>
    <property type="match status" value="1"/>
</dbReference>
<evidence type="ECO:0000256" key="1">
    <source>
        <dbReference type="ARBA" id="ARBA00004141"/>
    </source>
</evidence>
<evidence type="ECO:0000256" key="5">
    <source>
        <dbReference type="ARBA" id="ARBA00023136"/>
    </source>
</evidence>
<reference evidence="10 11" key="1">
    <citation type="submission" date="2020-06" db="EMBL/GenBank/DDBJ databases">
        <authorList>
            <person name="Li R."/>
            <person name="Bekaert M."/>
        </authorList>
    </citation>
    <scope>NUCLEOTIDE SEQUENCE [LARGE SCALE GENOMIC DNA]</scope>
    <source>
        <strain evidence="11">wild</strain>
    </source>
</reference>
<dbReference type="InterPro" id="IPR000276">
    <property type="entry name" value="GPCR_Rhodpsn"/>
</dbReference>
<protein>
    <submittedName>
        <fullName evidence="10">Rya-R</fullName>
    </submittedName>
</protein>
<accession>A0A6J8C625</accession>
<keyword evidence="2 8" id="KW-0812">Transmembrane</keyword>
<feature type="transmembrane region" description="Helical" evidence="8">
    <location>
        <begin position="83"/>
        <end position="105"/>
    </location>
</feature>
<dbReference type="Proteomes" id="UP000507470">
    <property type="component" value="Unassembled WGS sequence"/>
</dbReference>
<feature type="transmembrane region" description="Helical" evidence="8">
    <location>
        <begin position="267"/>
        <end position="284"/>
    </location>
</feature>
<evidence type="ECO:0000256" key="7">
    <source>
        <dbReference type="ARBA" id="ARBA00023224"/>
    </source>
</evidence>